<dbReference type="PANTHER" id="PTHR35866">
    <property type="entry name" value="PUTATIVE-RELATED"/>
    <property type="match status" value="1"/>
</dbReference>
<sequence>MAKPFPVPVRVYYDCRKCPGYCCTYSDIEITDYDIARLGKHFGLSPKQAEKKFTKLDDAKTAKILRHKQDKIFDSACMFFDQDKRCCTVYAVRPGVCRKYPAATHCGYYDFLRFERNQQDDKDYVALT</sequence>
<name>A0A6M4GSN2_9PROT</name>
<protein>
    <recommendedName>
        <fullName evidence="3">YkgJ family cysteine cluster protein</fullName>
    </recommendedName>
</protein>
<dbReference type="InterPro" id="IPR005358">
    <property type="entry name" value="Puta_zinc/iron-chelating_dom"/>
</dbReference>
<proteinExistence type="predicted"/>
<keyword evidence="2" id="KW-1185">Reference proteome</keyword>
<gene>
    <name evidence="1" type="ORF">DSM104443_00518</name>
</gene>
<dbReference type="Pfam" id="PF03692">
    <property type="entry name" value="CxxCxxCC"/>
    <property type="match status" value="1"/>
</dbReference>
<evidence type="ECO:0000313" key="1">
    <source>
        <dbReference type="EMBL" id="QJR09474.1"/>
    </source>
</evidence>
<accession>A0A6M4GSN2</accession>
<dbReference type="Proteomes" id="UP000501534">
    <property type="component" value="Chromosome"/>
</dbReference>
<dbReference type="KEGG" id="uru:DSM104443_00518"/>
<dbReference type="EMBL" id="CP053069">
    <property type="protein sequence ID" value="QJR09474.1"/>
    <property type="molecule type" value="Genomic_DNA"/>
</dbReference>
<organism evidence="1 2">
    <name type="scientific">Usitatibacter rugosus</name>
    <dbReference type="NCBI Taxonomy" id="2732067"/>
    <lineage>
        <taxon>Bacteria</taxon>
        <taxon>Pseudomonadati</taxon>
        <taxon>Pseudomonadota</taxon>
        <taxon>Betaproteobacteria</taxon>
        <taxon>Nitrosomonadales</taxon>
        <taxon>Usitatibacteraceae</taxon>
        <taxon>Usitatibacter</taxon>
    </lineage>
</organism>
<evidence type="ECO:0000313" key="2">
    <source>
        <dbReference type="Proteomes" id="UP000501534"/>
    </source>
</evidence>
<dbReference type="RefSeq" id="WP_171089206.1">
    <property type="nucleotide sequence ID" value="NZ_CP053069.1"/>
</dbReference>
<dbReference type="PANTHER" id="PTHR35866:SF1">
    <property type="entry name" value="YKGJ FAMILY CYSTEINE CLUSTER PROTEIN"/>
    <property type="match status" value="1"/>
</dbReference>
<dbReference type="AlphaFoldDB" id="A0A6M4GSN2"/>
<evidence type="ECO:0008006" key="3">
    <source>
        <dbReference type="Google" id="ProtNLM"/>
    </source>
</evidence>
<reference evidence="1 2" key="1">
    <citation type="submission" date="2020-04" db="EMBL/GenBank/DDBJ databases">
        <title>Usitatibacter rugosus gen. nov., sp. nov. and Usitatibacter palustris sp. nov., novel members of Usitatibacteraceae fam. nov. within the order Nitrosomonadales isolated from soil.</title>
        <authorList>
            <person name="Huber K.J."/>
            <person name="Neumann-Schaal M."/>
            <person name="Geppert A."/>
            <person name="Luckner M."/>
            <person name="Wanner G."/>
            <person name="Overmann J."/>
        </authorList>
    </citation>
    <scope>NUCLEOTIDE SEQUENCE [LARGE SCALE GENOMIC DNA]</scope>
    <source>
        <strain evidence="1 2">0125_3</strain>
    </source>
</reference>